<dbReference type="InterPro" id="IPR024642">
    <property type="entry name" value="SUZ-C"/>
</dbReference>
<proteinExistence type="predicted"/>
<dbReference type="PROSITE" id="PS50102">
    <property type="entry name" value="RRM"/>
    <property type="match status" value="1"/>
</dbReference>
<evidence type="ECO:0000313" key="12">
    <source>
        <dbReference type="Proteomes" id="UP000285301"/>
    </source>
</evidence>
<evidence type="ECO:0000259" key="7">
    <source>
        <dbReference type="PROSITE" id="PS50961"/>
    </source>
</evidence>
<dbReference type="InterPro" id="IPR036390">
    <property type="entry name" value="WH_DNA-bd_sf"/>
</dbReference>
<feature type="domain" description="HTH La-type RNA-binding" evidence="7">
    <location>
        <begin position="68"/>
        <end position="160"/>
    </location>
</feature>
<sequence>MSFDIKDLQRRLDECHSQVSYFFAGDSCSSEEGDLDSNSSNSNGIDSDSNDSRELGKDSGVDCFDDFTLPDAELIRKIVEQVESYFEDSNLLKDAFLLKHIRRNKEGFVSLKLVSSFRKVRNLNKNWKVVAYSLKNGSSKLEINDSFTKVRRTAPLPEYLEAKSRTIVAFNFPFVPVTVETVSKLFSAYGQIVSIRILHKGGPIPLCLKQFFEKYRTIGDMVSALIEFESSKIVDKIIKQMNIKRETNWRNNLQIYKLDDAIKLSISKKSQQSKENSTADQHKCDEKHMKTKYRREKYDTRRNFSNNFLTDLLDSNTSSCSENEQTFGSSLNRDKKSTLQGLSPNSPVFRQKSNSYSGGNHYETSKSCTNSPLHLPYNNRVSNLIRAPRGPDGSKGFAESICRQLRSRSEPFPMSAC</sequence>
<organism evidence="11 12">
    <name type="scientific">Dinothrombium tinctorium</name>
    <dbReference type="NCBI Taxonomy" id="1965070"/>
    <lineage>
        <taxon>Eukaryota</taxon>
        <taxon>Metazoa</taxon>
        <taxon>Ecdysozoa</taxon>
        <taxon>Arthropoda</taxon>
        <taxon>Chelicerata</taxon>
        <taxon>Arachnida</taxon>
        <taxon>Acari</taxon>
        <taxon>Acariformes</taxon>
        <taxon>Trombidiformes</taxon>
        <taxon>Prostigmata</taxon>
        <taxon>Anystina</taxon>
        <taxon>Parasitengona</taxon>
        <taxon>Trombidioidea</taxon>
        <taxon>Trombidiidae</taxon>
        <taxon>Dinothrombium</taxon>
    </lineage>
</organism>
<dbReference type="GO" id="GO:0006396">
    <property type="term" value="P:RNA processing"/>
    <property type="evidence" value="ECO:0007669"/>
    <property type="project" value="InterPro"/>
</dbReference>
<evidence type="ECO:0000256" key="1">
    <source>
        <dbReference type="ARBA" id="ARBA00004123"/>
    </source>
</evidence>
<name>A0A3S3R1H8_9ACAR</name>
<keyword evidence="2 4" id="KW-0694">RNA-binding</keyword>
<evidence type="ECO:0000259" key="8">
    <source>
        <dbReference type="PROSITE" id="PS51938"/>
    </source>
</evidence>
<feature type="compositionally biased region" description="Polar residues" evidence="5">
    <location>
        <begin position="338"/>
        <end position="358"/>
    </location>
</feature>
<feature type="compositionally biased region" description="Low complexity" evidence="5">
    <location>
        <begin position="36"/>
        <end position="47"/>
    </location>
</feature>
<evidence type="ECO:0000313" key="9">
    <source>
        <dbReference type="EMBL" id="RWS15803.1"/>
    </source>
</evidence>
<dbReference type="GO" id="GO:0003729">
    <property type="term" value="F:mRNA binding"/>
    <property type="evidence" value="ECO:0007669"/>
    <property type="project" value="TreeGrafter"/>
</dbReference>
<dbReference type="Gene3D" id="3.30.70.330">
    <property type="match status" value="1"/>
</dbReference>
<dbReference type="PANTHER" id="PTHR22792:SF140">
    <property type="entry name" value="ACHILLES, ISOFORM A"/>
    <property type="match status" value="1"/>
</dbReference>
<dbReference type="InterPro" id="IPR000504">
    <property type="entry name" value="RRM_dom"/>
</dbReference>
<reference evidence="11 12" key="1">
    <citation type="journal article" date="2018" name="Gigascience">
        <title>Genomes of trombidid mites reveal novel predicted allergens and laterally-transferred genes associated with secondary metabolism.</title>
        <authorList>
            <person name="Dong X."/>
            <person name="Chaisiri K."/>
            <person name="Xia D."/>
            <person name="Armstrong S.D."/>
            <person name="Fang Y."/>
            <person name="Donnelly M.J."/>
            <person name="Kadowaki T."/>
            <person name="McGarry J.W."/>
            <person name="Darby A.C."/>
            <person name="Makepeace B.L."/>
        </authorList>
    </citation>
    <scope>NUCLEOTIDE SEQUENCE [LARGE SCALE GENOMIC DNA]</scope>
    <source>
        <strain evidence="11">UoL-WK</strain>
    </source>
</reference>
<protein>
    <submittedName>
        <fullName evidence="11">La-related protein 6-like protein</fullName>
    </submittedName>
</protein>
<dbReference type="InterPro" id="IPR002344">
    <property type="entry name" value="Lupus_La"/>
</dbReference>
<evidence type="ECO:0000313" key="10">
    <source>
        <dbReference type="EMBL" id="RWS15832.1"/>
    </source>
</evidence>
<evidence type="ECO:0000313" key="11">
    <source>
        <dbReference type="EMBL" id="RWS17077.1"/>
    </source>
</evidence>
<dbReference type="PROSITE" id="PS51938">
    <property type="entry name" value="SUZ_C"/>
    <property type="match status" value="1"/>
</dbReference>
<dbReference type="OrthoDB" id="435402at2759"/>
<evidence type="ECO:0000256" key="2">
    <source>
        <dbReference type="ARBA" id="ARBA00022884"/>
    </source>
</evidence>
<keyword evidence="3" id="KW-0539">Nucleus</keyword>
<dbReference type="InterPro" id="IPR006630">
    <property type="entry name" value="La_HTH"/>
</dbReference>
<dbReference type="Gene3D" id="1.10.10.10">
    <property type="entry name" value="Winged helix-like DNA-binding domain superfamily/Winged helix DNA-binding domain"/>
    <property type="match status" value="1"/>
</dbReference>
<dbReference type="EMBL" id="NCKU01000122">
    <property type="protein sequence ID" value="RWS17077.1"/>
    <property type="molecule type" value="Genomic_DNA"/>
</dbReference>
<evidence type="ECO:0000256" key="5">
    <source>
        <dbReference type="SAM" id="MobiDB-lite"/>
    </source>
</evidence>
<dbReference type="SUPFAM" id="SSF54928">
    <property type="entry name" value="RNA-binding domain, RBD"/>
    <property type="match status" value="1"/>
</dbReference>
<feature type="compositionally biased region" description="Polar residues" evidence="5">
    <location>
        <begin position="321"/>
        <end position="331"/>
    </location>
</feature>
<dbReference type="AlphaFoldDB" id="A0A3S3R1H8"/>
<dbReference type="InterPro" id="IPR012677">
    <property type="entry name" value="Nucleotide-bd_a/b_plait_sf"/>
</dbReference>
<dbReference type="InterPro" id="IPR045180">
    <property type="entry name" value="La_dom_prot"/>
</dbReference>
<dbReference type="InterPro" id="IPR036388">
    <property type="entry name" value="WH-like_DNA-bd_sf"/>
</dbReference>
<evidence type="ECO:0000259" key="6">
    <source>
        <dbReference type="PROSITE" id="PS50102"/>
    </source>
</evidence>
<dbReference type="EMBL" id="NCKU01000356">
    <property type="protein sequence ID" value="RWS15832.1"/>
    <property type="molecule type" value="Genomic_DNA"/>
</dbReference>
<dbReference type="GO" id="GO:0005634">
    <property type="term" value="C:nucleus"/>
    <property type="evidence" value="ECO:0007669"/>
    <property type="project" value="UniProtKB-SubCell"/>
</dbReference>
<dbReference type="STRING" id="1965070.A0A3S3R1H8"/>
<dbReference type="Proteomes" id="UP000285301">
    <property type="component" value="Unassembled WGS sequence"/>
</dbReference>
<dbReference type="PANTHER" id="PTHR22792">
    <property type="entry name" value="LUPUS LA PROTEIN-RELATED"/>
    <property type="match status" value="1"/>
</dbReference>
<comment type="subcellular location">
    <subcellularLocation>
        <location evidence="1">Nucleus</location>
    </subcellularLocation>
</comment>
<dbReference type="GO" id="GO:1990904">
    <property type="term" value="C:ribonucleoprotein complex"/>
    <property type="evidence" value="ECO:0007669"/>
    <property type="project" value="InterPro"/>
</dbReference>
<dbReference type="InterPro" id="IPR035979">
    <property type="entry name" value="RBD_domain_sf"/>
</dbReference>
<dbReference type="Pfam" id="PF05383">
    <property type="entry name" value="La"/>
    <property type="match status" value="1"/>
</dbReference>
<feature type="region of interest" description="Disordered" evidence="5">
    <location>
        <begin position="32"/>
        <end position="54"/>
    </location>
</feature>
<evidence type="ECO:0000256" key="4">
    <source>
        <dbReference type="PROSITE-ProRule" id="PRU00332"/>
    </source>
</evidence>
<dbReference type="SUPFAM" id="SSF46785">
    <property type="entry name" value="Winged helix' DNA-binding domain"/>
    <property type="match status" value="1"/>
</dbReference>
<dbReference type="PRINTS" id="PR00302">
    <property type="entry name" value="LUPUSLA"/>
</dbReference>
<comment type="caution">
    <text evidence="11">The sequence shown here is derived from an EMBL/GenBank/DDBJ whole genome shotgun (WGS) entry which is preliminary data.</text>
</comment>
<reference evidence="11" key="2">
    <citation type="submission" date="2018-11" db="EMBL/GenBank/DDBJ databases">
        <title>Trombidioid mite genomics.</title>
        <authorList>
            <person name="Dong X."/>
        </authorList>
    </citation>
    <scope>NUCLEOTIDE SEQUENCE</scope>
    <source>
        <strain evidence="11">UoL-WK</strain>
    </source>
</reference>
<feature type="domain" description="RRM" evidence="6">
    <location>
        <begin position="165"/>
        <end position="269"/>
    </location>
</feature>
<accession>A0A3S3R1H8</accession>
<feature type="domain" description="SUZ-C" evidence="8">
    <location>
        <begin position="344"/>
        <end position="401"/>
    </location>
</feature>
<feature type="region of interest" description="Disordered" evidence="5">
    <location>
        <begin position="321"/>
        <end position="368"/>
    </location>
</feature>
<keyword evidence="12" id="KW-1185">Reference proteome</keyword>
<evidence type="ECO:0000256" key="3">
    <source>
        <dbReference type="ARBA" id="ARBA00023242"/>
    </source>
</evidence>
<gene>
    <name evidence="11" type="ORF">B4U79_10623</name>
    <name evidence="10" type="ORF">B4U79_11658</name>
    <name evidence="9" type="ORF">B4U79_15439</name>
</gene>
<dbReference type="Pfam" id="PF12901">
    <property type="entry name" value="SUZ-C"/>
    <property type="match status" value="1"/>
</dbReference>
<dbReference type="PROSITE" id="PS50961">
    <property type="entry name" value="HTH_LA"/>
    <property type="match status" value="1"/>
</dbReference>
<dbReference type="SMART" id="SM00715">
    <property type="entry name" value="LA"/>
    <property type="match status" value="1"/>
</dbReference>
<dbReference type="FunFam" id="1.10.10.10:FF:000158">
    <property type="entry name" value="La ribonucleoprotein domain family member 7"/>
    <property type="match status" value="1"/>
</dbReference>
<dbReference type="EMBL" id="NCKU01000361">
    <property type="protein sequence ID" value="RWS15803.1"/>
    <property type="molecule type" value="Genomic_DNA"/>
</dbReference>